<dbReference type="Pfam" id="PF12146">
    <property type="entry name" value="Hydrolase_4"/>
    <property type="match status" value="2"/>
</dbReference>
<sequence length="353" mass="37603">MAAAKAANGSGVNVQAASSGKDGDGDVVAEPGSFRCSRGYDLYTTTFKPAVRRSPACLVFHHGLSDHHARHGAVLRHLASSLGMPVYAYDAHGHGRSGPLGGADGGYADRALIRSFDHIVGDLLDFTRQVVVPAEQEAAAVASTSGRDGREADGGRAGPRRPQIFLLGYSLGGLTTCLAVAATSRPGGSGSDLYSGLMLTSCLSDALYGNPWYVRAVKMAFATTLSYLAPALPFFARNPVEAGIRDPDAVAEMANDMLWYRGKFKVATVASLLWGCHQLARQGNRITLPVYAMHGTKDVACTVGAFRQLLARLRSTDVTAVVEEGAYHDLHHDPNTPQLLGHMTNWLRARIQE</sequence>
<keyword evidence="4" id="KW-1185">Reference proteome</keyword>
<dbReference type="AlphaFoldDB" id="A0A835TCM4"/>
<dbReference type="OrthoDB" id="2498029at2759"/>
<feature type="region of interest" description="Disordered" evidence="1">
    <location>
        <begin position="1"/>
        <end position="24"/>
    </location>
</feature>
<evidence type="ECO:0000313" key="4">
    <source>
        <dbReference type="Proteomes" id="UP000650467"/>
    </source>
</evidence>
<protein>
    <recommendedName>
        <fullName evidence="2">Serine aminopeptidase S33 domain-containing protein</fullName>
    </recommendedName>
</protein>
<dbReference type="Proteomes" id="UP000650467">
    <property type="component" value="Unassembled WGS sequence"/>
</dbReference>
<dbReference type="SUPFAM" id="SSF53474">
    <property type="entry name" value="alpha/beta-Hydrolases"/>
    <property type="match status" value="1"/>
</dbReference>
<feature type="region of interest" description="Disordered" evidence="1">
    <location>
        <begin position="140"/>
        <end position="159"/>
    </location>
</feature>
<dbReference type="Gene3D" id="3.40.50.1820">
    <property type="entry name" value="alpha/beta hydrolase"/>
    <property type="match status" value="1"/>
</dbReference>
<evidence type="ECO:0000313" key="3">
    <source>
        <dbReference type="EMBL" id="KAG2437914.1"/>
    </source>
</evidence>
<proteinExistence type="predicted"/>
<dbReference type="InterPro" id="IPR051044">
    <property type="entry name" value="MAG_DAG_Lipase"/>
</dbReference>
<dbReference type="InterPro" id="IPR029058">
    <property type="entry name" value="AB_hydrolase_fold"/>
</dbReference>
<dbReference type="EMBL" id="JAEHOC010000010">
    <property type="protein sequence ID" value="KAG2437914.1"/>
    <property type="molecule type" value="Genomic_DNA"/>
</dbReference>
<reference evidence="3" key="1">
    <citation type="journal article" date="2020" name="bioRxiv">
        <title>Comparative genomics of Chlamydomonas.</title>
        <authorList>
            <person name="Craig R.J."/>
            <person name="Hasan A.R."/>
            <person name="Ness R.W."/>
            <person name="Keightley P.D."/>
        </authorList>
    </citation>
    <scope>NUCLEOTIDE SEQUENCE</scope>
    <source>
        <strain evidence="3">SAG 7.73</strain>
    </source>
</reference>
<evidence type="ECO:0000256" key="1">
    <source>
        <dbReference type="SAM" id="MobiDB-lite"/>
    </source>
</evidence>
<comment type="caution">
    <text evidence="3">The sequence shown here is derived from an EMBL/GenBank/DDBJ whole genome shotgun (WGS) entry which is preliminary data.</text>
</comment>
<dbReference type="InterPro" id="IPR022742">
    <property type="entry name" value="Hydrolase_4"/>
</dbReference>
<dbReference type="PANTHER" id="PTHR11614">
    <property type="entry name" value="PHOSPHOLIPASE-RELATED"/>
    <property type="match status" value="1"/>
</dbReference>
<evidence type="ECO:0000259" key="2">
    <source>
        <dbReference type="Pfam" id="PF12146"/>
    </source>
</evidence>
<accession>A0A835TCM4</accession>
<gene>
    <name evidence="3" type="ORF">HXX76_005530</name>
</gene>
<feature type="domain" description="Serine aminopeptidase S33" evidence="2">
    <location>
        <begin position="56"/>
        <end position="141"/>
    </location>
</feature>
<feature type="domain" description="Serine aminopeptidase S33" evidence="2">
    <location>
        <begin position="160"/>
        <end position="335"/>
    </location>
</feature>
<name>A0A835TCM4_CHLIN</name>
<organism evidence="3 4">
    <name type="scientific">Chlamydomonas incerta</name>
    <dbReference type="NCBI Taxonomy" id="51695"/>
    <lineage>
        <taxon>Eukaryota</taxon>
        <taxon>Viridiplantae</taxon>
        <taxon>Chlorophyta</taxon>
        <taxon>core chlorophytes</taxon>
        <taxon>Chlorophyceae</taxon>
        <taxon>CS clade</taxon>
        <taxon>Chlamydomonadales</taxon>
        <taxon>Chlamydomonadaceae</taxon>
        <taxon>Chlamydomonas</taxon>
    </lineage>
</organism>